<sequence>MDPKLFKAAMTGDLHFLESLNEDDNSNFLCQVTPKKNTVLHVAAEFHQSEFVQAVTHRCPLLFQSGNANGDTPLHVAAKVGCCEIVGYFISHAQTLQVDVESGHVDESHKKKELLRIVNVDKDTALHCATRNGHYQSVKLLLEADLELSNLINNADESPLYLATSRDFRDISELILNASPSSSSHVGPNGITALHAAVYSESQRVLLGHFFFKGSKEAFLQPKVSTEKEFMEILLEKKPNIIRERDNLGWTALHYAAGFGLAELVRQFLNHDSFVAYVLDNDGESALHIAAYYGEINSIKEMIKSCPDICDLTNHKGQTALHLAILGGHENVVKYILKTPGLKCLINEPDKDGNTPLHMSIIFKDYRIMHMLARDERVDIGATNKENVTAYDIFYGSNERKWGFGAERVRYLLKYYRGIQGVQQRISTSNLKQPPVDTRSSSSLNTESMDNADKLDFIKRKSLETNLLVAMLVATVTFAAAFTMPGGYQSQGADQGLANLTEKAAFKAFVIFNTTAFFFSVISVFLQLKLSPKYRTQAQIRYMNVAELCTSFAIIGMVLAFISGMQVVLAKSIGLAITAYVMAGFLALSYTVVGFADPTTYTGIPCIDRLDSLLYLRTTLTYTDIPLLSVWELEILGVCPLRAYSQNT</sequence>
<feature type="repeat" description="ANK" evidence="7">
    <location>
        <begin position="316"/>
        <end position="338"/>
    </location>
</feature>
<organism evidence="10">
    <name type="scientific">Fagus sylvatica</name>
    <name type="common">Beechnut</name>
    <dbReference type="NCBI Taxonomy" id="28930"/>
    <lineage>
        <taxon>Eukaryota</taxon>
        <taxon>Viridiplantae</taxon>
        <taxon>Streptophyta</taxon>
        <taxon>Embryophyta</taxon>
        <taxon>Tracheophyta</taxon>
        <taxon>Spermatophyta</taxon>
        <taxon>Magnoliopsida</taxon>
        <taxon>eudicotyledons</taxon>
        <taxon>Gunneridae</taxon>
        <taxon>Pentapetalae</taxon>
        <taxon>rosids</taxon>
        <taxon>fabids</taxon>
        <taxon>Fagales</taxon>
        <taxon>Fagaceae</taxon>
        <taxon>Fagus</taxon>
    </lineage>
</organism>
<dbReference type="PANTHER" id="PTHR24186">
    <property type="entry name" value="PROTEIN PHOSPHATASE 1 REGULATORY SUBUNIT"/>
    <property type="match status" value="1"/>
</dbReference>
<dbReference type="Pfam" id="PF12796">
    <property type="entry name" value="Ank_2"/>
    <property type="match status" value="2"/>
</dbReference>
<feature type="domain" description="PGG" evidence="9">
    <location>
        <begin position="461"/>
        <end position="567"/>
    </location>
</feature>
<gene>
    <name evidence="10" type="ORF">FSB_LOCUS14079</name>
</gene>
<feature type="transmembrane region" description="Helical" evidence="8">
    <location>
        <begin position="508"/>
        <end position="528"/>
    </location>
</feature>
<comment type="subcellular location">
    <subcellularLocation>
        <location evidence="1">Membrane</location>
        <topology evidence="1">Multi-pass membrane protein</topology>
    </subcellularLocation>
</comment>
<dbReference type="InterPro" id="IPR002110">
    <property type="entry name" value="Ankyrin_rpt"/>
</dbReference>
<dbReference type="Gene3D" id="1.25.40.20">
    <property type="entry name" value="Ankyrin repeat-containing domain"/>
    <property type="match status" value="2"/>
</dbReference>
<evidence type="ECO:0000256" key="8">
    <source>
        <dbReference type="SAM" id="Phobius"/>
    </source>
</evidence>
<evidence type="ECO:0000256" key="5">
    <source>
        <dbReference type="ARBA" id="ARBA00023043"/>
    </source>
</evidence>
<dbReference type="GO" id="GO:0005886">
    <property type="term" value="C:plasma membrane"/>
    <property type="evidence" value="ECO:0007669"/>
    <property type="project" value="TreeGrafter"/>
</dbReference>
<name>A0A2N9F5F5_FAGSY</name>
<feature type="transmembrane region" description="Helical" evidence="8">
    <location>
        <begin position="573"/>
        <end position="593"/>
    </location>
</feature>
<dbReference type="InterPro" id="IPR026961">
    <property type="entry name" value="PGG_dom"/>
</dbReference>
<protein>
    <recommendedName>
        <fullName evidence="9">PGG domain-containing protein</fullName>
    </recommendedName>
</protein>
<evidence type="ECO:0000256" key="3">
    <source>
        <dbReference type="ARBA" id="ARBA00022737"/>
    </source>
</evidence>
<dbReference type="Pfam" id="PF00023">
    <property type="entry name" value="Ank"/>
    <property type="match status" value="2"/>
</dbReference>
<dbReference type="PROSITE" id="PS50088">
    <property type="entry name" value="ANK_REPEAT"/>
    <property type="match status" value="4"/>
</dbReference>
<evidence type="ECO:0000256" key="1">
    <source>
        <dbReference type="ARBA" id="ARBA00004141"/>
    </source>
</evidence>
<feature type="transmembrane region" description="Helical" evidence="8">
    <location>
        <begin position="548"/>
        <end position="567"/>
    </location>
</feature>
<evidence type="ECO:0000256" key="6">
    <source>
        <dbReference type="ARBA" id="ARBA00023136"/>
    </source>
</evidence>
<feature type="repeat" description="ANK" evidence="7">
    <location>
        <begin position="121"/>
        <end position="153"/>
    </location>
</feature>
<proteinExistence type="predicted"/>
<accession>A0A2N9F5F5</accession>
<dbReference type="PROSITE" id="PS50297">
    <property type="entry name" value="ANK_REP_REGION"/>
    <property type="match status" value="3"/>
</dbReference>
<dbReference type="AlphaFoldDB" id="A0A2N9F5F5"/>
<dbReference type="Pfam" id="PF13962">
    <property type="entry name" value="PGG"/>
    <property type="match status" value="1"/>
</dbReference>
<keyword evidence="4 8" id="KW-1133">Transmembrane helix</keyword>
<keyword evidence="5 7" id="KW-0040">ANK repeat</keyword>
<evidence type="ECO:0000256" key="4">
    <source>
        <dbReference type="ARBA" id="ARBA00022989"/>
    </source>
</evidence>
<dbReference type="PANTHER" id="PTHR24186:SF50">
    <property type="entry name" value="ANKYRIN REPEAT-CONTAINING PROTEIN ITN1-LIKE ISOFORM X1"/>
    <property type="match status" value="1"/>
</dbReference>
<keyword evidence="2 8" id="KW-0812">Transmembrane</keyword>
<evidence type="ECO:0000256" key="7">
    <source>
        <dbReference type="PROSITE-ProRule" id="PRU00023"/>
    </source>
</evidence>
<reference evidence="10" key="1">
    <citation type="submission" date="2018-02" db="EMBL/GenBank/DDBJ databases">
        <authorList>
            <person name="Cohen D.B."/>
            <person name="Kent A.D."/>
        </authorList>
    </citation>
    <scope>NUCLEOTIDE SEQUENCE</scope>
</reference>
<evidence type="ECO:0000256" key="2">
    <source>
        <dbReference type="ARBA" id="ARBA00022692"/>
    </source>
</evidence>
<dbReference type="EMBL" id="OIVN01000834">
    <property type="protein sequence ID" value="SPC86197.1"/>
    <property type="molecule type" value="Genomic_DNA"/>
</dbReference>
<keyword evidence="6 8" id="KW-0472">Membrane</keyword>
<dbReference type="InterPro" id="IPR036770">
    <property type="entry name" value="Ankyrin_rpt-contain_sf"/>
</dbReference>
<feature type="repeat" description="ANK" evidence="7">
    <location>
        <begin position="282"/>
        <end position="314"/>
    </location>
</feature>
<evidence type="ECO:0000259" key="9">
    <source>
        <dbReference type="Pfam" id="PF13962"/>
    </source>
</evidence>
<feature type="transmembrane region" description="Helical" evidence="8">
    <location>
        <begin position="467"/>
        <end position="488"/>
    </location>
</feature>
<keyword evidence="3" id="KW-0677">Repeat</keyword>
<evidence type="ECO:0000313" key="10">
    <source>
        <dbReference type="EMBL" id="SPC86197.1"/>
    </source>
</evidence>
<feature type="repeat" description="ANK" evidence="7">
    <location>
        <begin position="69"/>
        <end position="101"/>
    </location>
</feature>
<dbReference type="SUPFAM" id="SSF48403">
    <property type="entry name" value="Ankyrin repeat"/>
    <property type="match status" value="1"/>
</dbReference>
<dbReference type="SMART" id="SM00248">
    <property type="entry name" value="ANK"/>
    <property type="match status" value="9"/>
</dbReference>